<evidence type="ECO:0000313" key="5">
    <source>
        <dbReference type="Proteomes" id="UP000659654"/>
    </source>
</evidence>
<keyword evidence="1" id="KW-0268">Exocytosis</keyword>
<dbReference type="PANTHER" id="PTHR14146:SF0">
    <property type="entry name" value="EXOCYST COMPLEX COMPONENT 4"/>
    <property type="match status" value="1"/>
</dbReference>
<accession>A0A1I7RVD4</accession>
<dbReference type="GO" id="GO:0032584">
    <property type="term" value="C:growth cone membrane"/>
    <property type="evidence" value="ECO:0007669"/>
    <property type="project" value="TreeGrafter"/>
</dbReference>
<protein>
    <recommendedName>
        <fullName evidence="1">Exocyst complex component Sec8</fullName>
    </recommendedName>
</protein>
<dbReference type="GO" id="GO:0006893">
    <property type="term" value="P:Golgi to plasma membrane transport"/>
    <property type="evidence" value="ECO:0007669"/>
    <property type="project" value="TreeGrafter"/>
</dbReference>
<evidence type="ECO:0000313" key="4">
    <source>
        <dbReference type="Proteomes" id="UP000095284"/>
    </source>
</evidence>
<dbReference type="AlphaFoldDB" id="A0A1I7RVD4"/>
<keyword evidence="5" id="KW-1185">Reference proteome</keyword>
<dbReference type="GO" id="GO:0090522">
    <property type="term" value="P:vesicle tethering involved in exocytosis"/>
    <property type="evidence" value="ECO:0007669"/>
    <property type="project" value="UniProtKB-UniRule"/>
</dbReference>
<proteinExistence type="inferred from homology"/>
<keyword evidence="1" id="KW-0653">Protein transport</keyword>
<gene>
    <name evidence="2" type="ORF">BXYJ_LOCUS2016</name>
</gene>
<evidence type="ECO:0000256" key="1">
    <source>
        <dbReference type="RuleBase" id="RU367079"/>
    </source>
</evidence>
<sequence>MENLEQKKISQILGQIEEVKNMERVVESLMKEEKFREAVDKLKRADIALNGPLSAIEGLNQLRSNIIDTSQHVLNVIIERLLDWLVAEPFERQLLEIIRKLPETSVAESAVCCRILEKKYPDFITRITATQTQIGVDLAKDRKGELNLKITDALEALMVFDQLDTALDQLAVRTPKLCKIALSDTVSLLSTLHSNEGPDSSHLVHFINVLISEMRACFYGHKILAEQVGRLRNSEDYKRDVIWRYWDGMQSVMETVVSDHVDIYPMKSENSTEKAVDKRKVLFRFSNTTAVSGSSGIVAKQQPFALICPADPYNIIQIFHPLNRFCHEIEANIDMSPCKLHTFLHAFVMDIFIERIRKDMDQKIDHALSGNEVWQTLASVGGSKAKILVSCKRVFELCEQIGQFINSMDAYTQRFASLWVLIMEEYTKIATEMYSRITHSRTVKGNQTIEHSKTSANWAVDEDISRLLKSLPSWQVVVNQTPITGEMTPGGMLSLNESEQEIRRRTQRESEILISNLGSLAKIDPHAVITDLNHAKAIICMHESLQWFSVNMRHLISTIPAKAKEAMKCLVQIRSPDGQVVEQLLSAALEQRLTSVEQMSETCLLMLHLELRVHCFYHLLPLARGNTQDENEREIENFRRDLTQFYQLLTHHIAPNKLKYLFDGLGHLCASIFIHCSQYIPKLSENGRKRICRYIFAVQKTISKLTGRPEIELNKAQNFFDLFQKSPDQLLAHIKEGGSQFSDLEYRYLLALAVRSHPVLSSQHGVLEIKLNQLNEILAQSRRKDGK</sequence>
<dbReference type="SMR" id="A0A1I7RVD4"/>
<dbReference type="GO" id="GO:0015031">
    <property type="term" value="P:protein transport"/>
    <property type="evidence" value="ECO:0007669"/>
    <property type="project" value="UniProtKB-KW"/>
</dbReference>
<dbReference type="OrthoDB" id="272977at2759"/>
<dbReference type="EMBL" id="CAJFDI010000001">
    <property type="protein sequence ID" value="CAD5210613.1"/>
    <property type="molecule type" value="Genomic_DNA"/>
</dbReference>
<dbReference type="GO" id="GO:0045202">
    <property type="term" value="C:synapse"/>
    <property type="evidence" value="ECO:0007669"/>
    <property type="project" value="TreeGrafter"/>
</dbReference>
<reference evidence="3" key="2">
    <citation type="submission" date="2020-08" db="EMBL/GenBank/DDBJ databases">
        <authorList>
            <person name="Kikuchi T."/>
        </authorList>
    </citation>
    <scope>NUCLEOTIDE SEQUENCE</scope>
    <source>
        <strain evidence="2">Ka4C1</strain>
    </source>
</reference>
<reference evidence="6" key="1">
    <citation type="submission" date="2016-11" db="UniProtKB">
        <authorList>
            <consortium name="WormBaseParasite"/>
        </authorList>
    </citation>
    <scope>IDENTIFICATION</scope>
</reference>
<evidence type="ECO:0000313" key="2">
    <source>
        <dbReference type="EMBL" id="CAD5210613.1"/>
    </source>
</evidence>
<evidence type="ECO:0000313" key="3">
    <source>
        <dbReference type="EMBL" id="CAG9086701.1"/>
    </source>
</evidence>
<dbReference type="PANTHER" id="PTHR14146">
    <property type="entry name" value="EXOCYST COMPLEX COMPONENT 4"/>
    <property type="match status" value="1"/>
</dbReference>
<comment type="similarity">
    <text evidence="1">Belongs to the SEC8 family.</text>
</comment>
<dbReference type="GO" id="GO:0000145">
    <property type="term" value="C:exocyst"/>
    <property type="evidence" value="ECO:0007669"/>
    <property type="project" value="UniProtKB-UniRule"/>
</dbReference>
<dbReference type="Proteomes" id="UP000659654">
    <property type="component" value="Unassembled WGS sequence"/>
</dbReference>
<organism evidence="4 6">
    <name type="scientific">Bursaphelenchus xylophilus</name>
    <name type="common">Pinewood nematode worm</name>
    <name type="synonym">Aphelenchoides xylophilus</name>
    <dbReference type="NCBI Taxonomy" id="6326"/>
    <lineage>
        <taxon>Eukaryota</taxon>
        <taxon>Metazoa</taxon>
        <taxon>Ecdysozoa</taxon>
        <taxon>Nematoda</taxon>
        <taxon>Chromadorea</taxon>
        <taxon>Rhabditida</taxon>
        <taxon>Tylenchina</taxon>
        <taxon>Tylenchomorpha</taxon>
        <taxon>Aphelenchoidea</taxon>
        <taxon>Aphelenchoididae</taxon>
        <taxon>Bursaphelenchus</taxon>
    </lineage>
</organism>
<dbReference type="WBParaSite" id="BXY_0469500.1">
    <property type="protein sequence ID" value="BXY_0469500.1"/>
    <property type="gene ID" value="BXY_0469500"/>
</dbReference>
<dbReference type="eggNOG" id="KOG3691">
    <property type="taxonomic scope" value="Eukaryota"/>
</dbReference>
<dbReference type="Proteomes" id="UP000095284">
    <property type="component" value="Unplaced"/>
</dbReference>
<dbReference type="GO" id="GO:0007268">
    <property type="term" value="P:chemical synaptic transmission"/>
    <property type="evidence" value="ECO:0007669"/>
    <property type="project" value="TreeGrafter"/>
</dbReference>
<dbReference type="GO" id="GO:0006612">
    <property type="term" value="P:protein targeting to membrane"/>
    <property type="evidence" value="ECO:0007669"/>
    <property type="project" value="UniProtKB-UniRule"/>
</dbReference>
<name>A0A1I7RVD4_BURXY</name>
<dbReference type="Proteomes" id="UP000582659">
    <property type="component" value="Unassembled WGS sequence"/>
</dbReference>
<dbReference type="InterPro" id="IPR039682">
    <property type="entry name" value="Sec8/EXOC4"/>
</dbReference>
<dbReference type="EMBL" id="CAJFCV020000001">
    <property type="protein sequence ID" value="CAG9086701.1"/>
    <property type="molecule type" value="Genomic_DNA"/>
</dbReference>
<keyword evidence="1" id="KW-0813">Transport</keyword>
<comment type="function">
    <text evidence="1">Component of the exocyst complex involved in the docking of exocytic vesicles with fusion sites on the plasma membrane.</text>
</comment>
<evidence type="ECO:0000313" key="6">
    <source>
        <dbReference type="WBParaSite" id="BXY_0469500.1"/>
    </source>
</evidence>